<proteinExistence type="predicted"/>
<dbReference type="EMBL" id="RCCE01000002">
    <property type="protein sequence ID" value="RLJ59052.1"/>
    <property type="molecule type" value="Genomic_DNA"/>
</dbReference>
<evidence type="ECO:0000313" key="3">
    <source>
        <dbReference type="Proteomes" id="UP000269157"/>
    </source>
</evidence>
<dbReference type="InterPro" id="IPR028913">
    <property type="entry name" value="Tox-MPTase3_dom"/>
</dbReference>
<name>A0A497WR58_9RHOB</name>
<dbReference type="AlphaFoldDB" id="A0A497WR58"/>
<dbReference type="RefSeq" id="WP_121022705.1">
    <property type="nucleotide sequence ID" value="NZ_RCCE01000002.1"/>
</dbReference>
<organism evidence="2 3">
    <name type="scientific">Litoreibacter meonggei</name>
    <dbReference type="NCBI Taxonomy" id="1049199"/>
    <lineage>
        <taxon>Bacteria</taxon>
        <taxon>Pseudomonadati</taxon>
        <taxon>Pseudomonadota</taxon>
        <taxon>Alphaproteobacteria</taxon>
        <taxon>Rhodobacterales</taxon>
        <taxon>Roseobacteraceae</taxon>
        <taxon>Litoreibacter</taxon>
    </lineage>
</organism>
<evidence type="ECO:0000313" key="2">
    <source>
        <dbReference type="EMBL" id="RLJ59052.1"/>
    </source>
</evidence>
<comment type="caution">
    <text evidence="2">The sequence shown here is derived from an EMBL/GenBank/DDBJ whole genome shotgun (WGS) entry which is preliminary data.</text>
</comment>
<reference evidence="2 3" key="1">
    <citation type="submission" date="2018-10" db="EMBL/GenBank/DDBJ databases">
        <title>Genomic Encyclopedia of Archaeal and Bacterial Type Strains, Phase II (KMG-II): from individual species to whole genera.</title>
        <authorList>
            <person name="Goeker M."/>
        </authorList>
    </citation>
    <scope>NUCLEOTIDE SEQUENCE [LARGE SCALE GENOMIC DNA]</scope>
    <source>
        <strain evidence="2 3">DSM 29466</strain>
    </source>
</reference>
<dbReference type="Pfam" id="PF15639">
    <property type="entry name" value="Tox-MPTase3"/>
    <property type="match status" value="1"/>
</dbReference>
<accession>A0A497WR58</accession>
<keyword evidence="3" id="KW-1185">Reference proteome</keyword>
<feature type="domain" description="Tox-MPTase3" evidence="1">
    <location>
        <begin position="6"/>
        <end position="161"/>
    </location>
</feature>
<protein>
    <submittedName>
        <fullName evidence="2">Zincin-like metallopeptidase toxin 3 of polymorphic toxin system</fullName>
    </submittedName>
</protein>
<sequence length="187" mass="21434">MPSFHSKGYPWIKYFLEHRLPAIARTKPRVFKAFQKHSNLTEKDAATVLKPRMLPRVVLRDMPGKYGNTPLGMAQIQIEKTFAKELEEALSHTRMPSGDYHAPTDLEVNGLLLLEATILHEMVHYFRLKTLESARINATSGAKGYGIEERQARRFEKDAYGYLPGVRNTMMSRHLPKTSVYMGEEEV</sequence>
<gene>
    <name evidence="2" type="ORF">BCF46_1194</name>
</gene>
<dbReference type="Proteomes" id="UP000269157">
    <property type="component" value="Unassembled WGS sequence"/>
</dbReference>
<dbReference type="OrthoDB" id="8849052at2"/>
<evidence type="ECO:0000259" key="1">
    <source>
        <dbReference type="Pfam" id="PF15639"/>
    </source>
</evidence>